<sequence>MTKDLCMLYASTTSHCFVNHTVLLFEDRTRHCAIYTAGSFATTNSI</sequence>
<dbReference type="EMBL" id="GBXM01085076">
    <property type="protein sequence ID" value="JAH23501.1"/>
    <property type="molecule type" value="Transcribed_RNA"/>
</dbReference>
<evidence type="ECO:0000313" key="1">
    <source>
        <dbReference type="EMBL" id="JAH23501.1"/>
    </source>
</evidence>
<protein>
    <submittedName>
        <fullName evidence="1">Uncharacterized protein</fullName>
    </submittedName>
</protein>
<reference evidence="1" key="1">
    <citation type="submission" date="2014-11" db="EMBL/GenBank/DDBJ databases">
        <authorList>
            <person name="Amaro Gonzalez C."/>
        </authorList>
    </citation>
    <scope>NUCLEOTIDE SEQUENCE</scope>
</reference>
<accession>A0A0E9R2W2</accession>
<name>A0A0E9R2W2_ANGAN</name>
<proteinExistence type="predicted"/>
<reference evidence="1" key="2">
    <citation type="journal article" date="2015" name="Fish Shellfish Immunol.">
        <title>Early steps in the European eel (Anguilla anguilla)-Vibrio vulnificus interaction in the gills: Role of the RtxA13 toxin.</title>
        <authorList>
            <person name="Callol A."/>
            <person name="Pajuelo D."/>
            <person name="Ebbesson L."/>
            <person name="Teles M."/>
            <person name="MacKenzie S."/>
            <person name="Amaro C."/>
        </authorList>
    </citation>
    <scope>NUCLEOTIDE SEQUENCE</scope>
</reference>
<dbReference type="AlphaFoldDB" id="A0A0E9R2W2"/>
<organism evidence="1">
    <name type="scientific">Anguilla anguilla</name>
    <name type="common">European freshwater eel</name>
    <name type="synonym">Muraena anguilla</name>
    <dbReference type="NCBI Taxonomy" id="7936"/>
    <lineage>
        <taxon>Eukaryota</taxon>
        <taxon>Metazoa</taxon>
        <taxon>Chordata</taxon>
        <taxon>Craniata</taxon>
        <taxon>Vertebrata</taxon>
        <taxon>Euteleostomi</taxon>
        <taxon>Actinopterygii</taxon>
        <taxon>Neopterygii</taxon>
        <taxon>Teleostei</taxon>
        <taxon>Anguilliformes</taxon>
        <taxon>Anguillidae</taxon>
        <taxon>Anguilla</taxon>
    </lineage>
</organism>